<name>A0A397H421_ASPTH</name>
<sequence length="244" mass="26484">MVDIWDPILIAFNGTNITTDSQGNMRVLVIGGTGRCGKLVIDELLNRGHSVTTLARKPSALGDARSGLRVIQGTPAKLEDVQAAFNADIPDVVVVTLNAPRASDSPLAAPISPPRLMADCNANIVAAMKEFGVRKTVILQAFGVGDSWLNMNCILQLLMKRSNMSYQYDDHNEAERIVRASGVDYVFVRPSRLVETDEKTIRVWPDSGKGVPLMASTSRVSVAHWLVDAAESNEWDNSAPVITN</sequence>
<dbReference type="InterPro" id="IPR036291">
    <property type="entry name" value="NAD(P)-bd_dom_sf"/>
</dbReference>
<evidence type="ECO:0000313" key="3">
    <source>
        <dbReference type="EMBL" id="RHZ57499.1"/>
    </source>
</evidence>
<dbReference type="GeneID" id="38130025"/>
<evidence type="ECO:0000259" key="2">
    <source>
        <dbReference type="Pfam" id="PF13460"/>
    </source>
</evidence>
<feature type="domain" description="NAD(P)-binding" evidence="2">
    <location>
        <begin position="31"/>
        <end position="231"/>
    </location>
</feature>
<dbReference type="OrthoDB" id="419598at2759"/>
<comment type="similarity">
    <text evidence="1">Belongs to the avfA family.</text>
</comment>
<dbReference type="RefSeq" id="XP_026615090.1">
    <property type="nucleotide sequence ID" value="XM_026761670.1"/>
</dbReference>
<dbReference type="Gene3D" id="3.40.50.720">
    <property type="entry name" value="NAD(P)-binding Rossmann-like Domain"/>
    <property type="match status" value="1"/>
</dbReference>
<dbReference type="PANTHER" id="PTHR43355:SF2">
    <property type="entry name" value="FLAVIN REDUCTASE (NADPH)"/>
    <property type="match status" value="1"/>
</dbReference>
<dbReference type="PANTHER" id="PTHR43355">
    <property type="entry name" value="FLAVIN REDUCTASE (NADPH)"/>
    <property type="match status" value="1"/>
</dbReference>
<dbReference type="Proteomes" id="UP000215305">
    <property type="component" value="Unassembled WGS sequence"/>
</dbReference>
<reference evidence="3" key="1">
    <citation type="submission" date="2018-08" db="EMBL/GenBank/DDBJ databases">
        <title>Draft genome sequence of azole-resistant Aspergillus thermomutatus (Neosartorya pseudofischeri) strain HMR AF 39, isolated from a human nasal aspirate.</title>
        <authorList>
            <person name="Parent-Michaud M."/>
            <person name="Dufresne P.J."/>
            <person name="Fournier E."/>
            <person name="Martineau C."/>
            <person name="Moreira S."/>
            <person name="Perkins V."/>
            <person name="De Repentigny L."/>
            <person name="Dufresne S.F."/>
        </authorList>
    </citation>
    <scope>NUCLEOTIDE SEQUENCE [LARGE SCALE GENOMIC DNA]</scope>
    <source>
        <strain evidence="3">HMR AF 39</strain>
    </source>
</reference>
<organism evidence="3 4">
    <name type="scientific">Aspergillus thermomutatus</name>
    <name type="common">Neosartorya pseudofischeri</name>
    <dbReference type="NCBI Taxonomy" id="41047"/>
    <lineage>
        <taxon>Eukaryota</taxon>
        <taxon>Fungi</taxon>
        <taxon>Dikarya</taxon>
        <taxon>Ascomycota</taxon>
        <taxon>Pezizomycotina</taxon>
        <taxon>Eurotiomycetes</taxon>
        <taxon>Eurotiomycetidae</taxon>
        <taxon>Eurotiales</taxon>
        <taxon>Aspergillaceae</taxon>
        <taxon>Aspergillus</taxon>
        <taxon>Aspergillus subgen. Fumigati</taxon>
    </lineage>
</organism>
<evidence type="ECO:0000256" key="1">
    <source>
        <dbReference type="ARBA" id="ARBA00038376"/>
    </source>
</evidence>
<protein>
    <recommendedName>
        <fullName evidence="2">NAD(P)-binding domain-containing protein</fullName>
    </recommendedName>
</protein>
<keyword evidence="4" id="KW-1185">Reference proteome</keyword>
<dbReference type="AlphaFoldDB" id="A0A397H421"/>
<dbReference type="InterPro" id="IPR016040">
    <property type="entry name" value="NAD(P)-bd_dom"/>
</dbReference>
<dbReference type="SUPFAM" id="SSF51735">
    <property type="entry name" value="NAD(P)-binding Rossmann-fold domains"/>
    <property type="match status" value="1"/>
</dbReference>
<dbReference type="InterPro" id="IPR051606">
    <property type="entry name" value="Polyketide_Oxido-like"/>
</dbReference>
<dbReference type="STRING" id="41047.A0A397H421"/>
<evidence type="ECO:0000313" key="4">
    <source>
        <dbReference type="Proteomes" id="UP000215305"/>
    </source>
</evidence>
<dbReference type="EMBL" id="NKHU02000078">
    <property type="protein sequence ID" value="RHZ57499.1"/>
    <property type="molecule type" value="Genomic_DNA"/>
</dbReference>
<dbReference type="Pfam" id="PF13460">
    <property type="entry name" value="NAD_binding_10"/>
    <property type="match status" value="1"/>
</dbReference>
<dbReference type="GO" id="GO:0004074">
    <property type="term" value="F:biliverdin reductase [NAD(P)H] activity"/>
    <property type="evidence" value="ECO:0007669"/>
    <property type="project" value="TreeGrafter"/>
</dbReference>
<proteinExistence type="inferred from homology"/>
<dbReference type="GO" id="GO:0042602">
    <property type="term" value="F:riboflavin reductase (NADPH) activity"/>
    <property type="evidence" value="ECO:0007669"/>
    <property type="project" value="TreeGrafter"/>
</dbReference>
<dbReference type="VEuPathDB" id="FungiDB:CDV56_108051"/>
<gene>
    <name evidence="3" type="ORF">CDV56_108051</name>
</gene>
<comment type="caution">
    <text evidence="3">The sequence shown here is derived from an EMBL/GenBank/DDBJ whole genome shotgun (WGS) entry which is preliminary data.</text>
</comment>
<accession>A0A397H421</accession>